<accession>A0A6N4Q4S9</accession>
<dbReference type="RefSeq" id="WP_135637572.1">
    <property type="nucleotide sequence ID" value="NZ_RQFE01000036.1"/>
</dbReference>
<gene>
    <name evidence="1" type="ORF">EHQ18_19740</name>
</gene>
<dbReference type="OrthoDB" id="701861at2"/>
<keyword evidence="2" id="KW-1185">Reference proteome</keyword>
<evidence type="ECO:0000313" key="1">
    <source>
        <dbReference type="EMBL" id="TGK65506.1"/>
    </source>
</evidence>
<name>A0A6N4Q4S9_9LEPT</name>
<evidence type="ECO:0000313" key="2">
    <source>
        <dbReference type="Proteomes" id="UP000297239"/>
    </source>
</evidence>
<organism evidence="1 2">
    <name type="scientific">Leptospira kanakyensis</name>
    <dbReference type="NCBI Taxonomy" id="2484968"/>
    <lineage>
        <taxon>Bacteria</taxon>
        <taxon>Pseudomonadati</taxon>
        <taxon>Spirochaetota</taxon>
        <taxon>Spirochaetia</taxon>
        <taxon>Leptospirales</taxon>
        <taxon>Leptospiraceae</taxon>
        <taxon>Leptospira</taxon>
    </lineage>
</organism>
<sequence length="233" mass="28037">MSEIQFHTQEIFSFHQFELPFYKLPYYLFFYLKRKKVKGLIHAETLLPMQLGESILSKNRYFFSRVVLVAFWKSEEDLDLFLNLSPRDPMRFGWQIRLRLYRRWGKIKELDSATLYPKNVDLAKPVIAITLARLKISQLFRFTKWGKPVEKQVRDHPGKKIAFAAFRPFRNFLTFSIWNSEKDMIDMVHGMDSEKDGLEHKEAMVERNRKDFHTEFTTLRFEILKEINMNARN</sequence>
<dbReference type="AlphaFoldDB" id="A0A6N4Q4S9"/>
<reference evidence="1" key="1">
    <citation type="journal article" date="2019" name="PLoS Negl. Trop. Dis.">
        <title>Revisiting the worldwide diversity of Leptospira species in the environment.</title>
        <authorList>
            <person name="Vincent A.T."/>
            <person name="Schiettekatte O."/>
            <person name="Bourhy P."/>
            <person name="Veyrier F.J."/>
            <person name="Picardeau M."/>
        </authorList>
    </citation>
    <scope>NUCLEOTIDE SEQUENCE [LARGE SCALE GENOMIC DNA]</scope>
    <source>
        <strain evidence="1">201800293</strain>
    </source>
</reference>
<proteinExistence type="predicted"/>
<dbReference type="Proteomes" id="UP000297239">
    <property type="component" value="Unassembled WGS sequence"/>
</dbReference>
<protein>
    <recommendedName>
        <fullName evidence="3">DUF3291 domain-containing protein</fullName>
    </recommendedName>
</protein>
<dbReference type="CDD" id="cd21650">
    <property type="entry name" value="CrtA-like"/>
    <property type="match status" value="1"/>
</dbReference>
<evidence type="ECO:0008006" key="3">
    <source>
        <dbReference type="Google" id="ProtNLM"/>
    </source>
</evidence>
<dbReference type="InterPro" id="IPR049574">
    <property type="entry name" value="CrtA-like"/>
</dbReference>
<comment type="caution">
    <text evidence="1">The sequence shown here is derived from an EMBL/GenBank/DDBJ whole genome shotgun (WGS) entry which is preliminary data.</text>
</comment>
<dbReference type="EMBL" id="RQFF01000044">
    <property type="protein sequence ID" value="TGK65506.1"/>
    <property type="molecule type" value="Genomic_DNA"/>
</dbReference>